<evidence type="ECO:0000256" key="2">
    <source>
        <dbReference type="ARBA" id="ARBA00022741"/>
    </source>
</evidence>
<feature type="region of interest" description="Disordered" evidence="5">
    <location>
        <begin position="397"/>
        <end position="588"/>
    </location>
</feature>
<keyword evidence="1" id="KW-0808">Transferase</keyword>
<dbReference type="SUPFAM" id="SSF56112">
    <property type="entry name" value="Protein kinase-like (PK-like)"/>
    <property type="match status" value="1"/>
</dbReference>
<dbReference type="PANTHER" id="PTHR43289">
    <property type="entry name" value="MITOGEN-ACTIVATED PROTEIN KINASE KINASE KINASE 20-RELATED"/>
    <property type="match status" value="1"/>
</dbReference>
<keyword evidence="8" id="KW-1185">Reference proteome</keyword>
<evidence type="ECO:0000313" key="7">
    <source>
        <dbReference type="EMBL" id="TDD12508.1"/>
    </source>
</evidence>
<evidence type="ECO:0000256" key="1">
    <source>
        <dbReference type="ARBA" id="ARBA00022679"/>
    </source>
</evidence>
<feature type="region of interest" description="Disordered" evidence="5">
    <location>
        <begin position="294"/>
        <end position="316"/>
    </location>
</feature>
<name>A0A4R4W1Z1_9ACTN</name>
<organism evidence="7 8">
    <name type="scientific">Nonomuraea deserti</name>
    <dbReference type="NCBI Taxonomy" id="1848322"/>
    <lineage>
        <taxon>Bacteria</taxon>
        <taxon>Bacillati</taxon>
        <taxon>Actinomycetota</taxon>
        <taxon>Actinomycetes</taxon>
        <taxon>Streptosporangiales</taxon>
        <taxon>Streptosporangiaceae</taxon>
        <taxon>Nonomuraea</taxon>
    </lineage>
</organism>
<keyword evidence="4" id="KW-0067">ATP-binding</keyword>
<dbReference type="GO" id="GO:0004674">
    <property type="term" value="F:protein serine/threonine kinase activity"/>
    <property type="evidence" value="ECO:0007669"/>
    <property type="project" value="UniProtKB-KW"/>
</dbReference>
<evidence type="ECO:0000313" key="8">
    <source>
        <dbReference type="Proteomes" id="UP000295258"/>
    </source>
</evidence>
<dbReference type="PANTHER" id="PTHR43289:SF34">
    <property type="entry name" value="SERINE_THREONINE-PROTEIN KINASE YBDM-RELATED"/>
    <property type="match status" value="1"/>
</dbReference>
<dbReference type="GO" id="GO:0005524">
    <property type="term" value="F:ATP binding"/>
    <property type="evidence" value="ECO:0007669"/>
    <property type="project" value="UniProtKB-KW"/>
</dbReference>
<dbReference type="SMART" id="SM00220">
    <property type="entry name" value="S_TKc"/>
    <property type="match status" value="1"/>
</dbReference>
<evidence type="ECO:0000256" key="4">
    <source>
        <dbReference type="ARBA" id="ARBA00022840"/>
    </source>
</evidence>
<accession>A0A4R4W1Z1</accession>
<feature type="compositionally biased region" description="Low complexity" evidence="5">
    <location>
        <begin position="461"/>
        <end position="497"/>
    </location>
</feature>
<feature type="compositionally biased region" description="Low complexity" evidence="5">
    <location>
        <begin position="505"/>
        <end position="542"/>
    </location>
</feature>
<keyword evidence="3 7" id="KW-0418">Kinase</keyword>
<sequence length="691" mass="72031">MHPLRPGDPEKLGEYAISGRLADGPRGVAYLGRETDDAPLRVIRLLPAAPEQDDEEIARLRGVQRVSSSYVARTLESGRHEDRPYVVREYVEGRSLAQVVAEDGPLDHDALERLAVGMLTALTAVHLAGITHRGLTPHNVIIGAGGPRVTDVDLGGPVGELGYRAPEQLRGPVSGPYADMFAWAATVVFAATGEPPFGQDAESVLNGLPEVGNLTEPLRGVVLAALAKEVEARPTTYTAMLRLLGDQRGGVGPTPQQQPSQPGVPLVGVPIPAVPLEGMTVPGAPIEGVPLPVSPPPQQAWGPTAPPQAQGGAPPMEGVPVPPSGPMWEPPRHERQATVQGQTVSSRPPRKFPVGLAAAVGVLVVLSGAGLWGASEYASTQRFEPVNVAVGTSAEGTAEAGQAEKAAAQEGVPEQPAQQEQQEAQPEVTAPWGKPSDADVGPMVMPSDWTSQTPTPPELSTVPTPAPIQTQPVVTQPTQVTPTVTVTTGPSGSPTPTSDAVVTHPATQEPSSTPTPAPTVTVTVTPTPTVTATPTPTVSEEPTPAPSPTRTPKPTPTKTPKPSPTKTKTKTPKPSPTKTGSPPQRNPYTPVMVCGPGFSVQRSQDFPGGETFQLYNGGSGENCVVTMKTTYVGTPTEVTATLEVQGGRTWTESGTYMYYAGPVKLQARGKCVRFAGSHRGKSTSSNWANCG</sequence>
<keyword evidence="7" id="KW-0723">Serine/threonine-protein kinase</keyword>
<feature type="compositionally biased region" description="Pro residues" evidence="5">
    <location>
        <begin position="543"/>
        <end position="563"/>
    </location>
</feature>
<dbReference type="EMBL" id="SMKO01000002">
    <property type="protein sequence ID" value="TDD12508.1"/>
    <property type="molecule type" value="Genomic_DNA"/>
</dbReference>
<dbReference type="AlphaFoldDB" id="A0A4R4W1Z1"/>
<proteinExistence type="predicted"/>
<dbReference type="Pfam" id="PF00069">
    <property type="entry name" value="Pkinase"/>
    <property type="match status" value="1"/>
</dbReference>
<evidence type="ECO:0000259" key="6">
    <source>
        <dbReference type="PROSITE" id="PS50011"/>
    </source>
</evidence>
<feature type="domain" description="Protein kinase" evidence="6">
    <location>
        <begin position="15"/>
        <end position="244"/>
    </location>
</feature>
<gene>
    <name evidence="7" type="ORF">E1292_01265</name>
</gene>
<dbReference type="PROSITE" id="PS50011">
    <property type="entry name" value="PROTEIN_KINASE_DOM"/>
    <property type="match status" value="1"/>
</dbReference>
<dbReference type="InterPro" id="IPR000719">
    <property type="entry name" value="Prot_kinase_dom"/>
</dbReference>
<dbReference type="Gene3D" id="1.10.510.10">
    <property type="entry name" value="Transferase(Phosphotransferase) domain 1"/>
    <property type="match status" value="1"/>
</dbReference>
<feature type="compositionally biased region" description="Low complexity" evidence="5">
    <location>
        <begin position="299"/>
        <end position="315"/>
    </location>
</feature>
<keyword evidence="2" id="KW-0547">Nucleotide-binding</keyword>
<comment type="caution">
    <text evidence="7">The sequence shown here is derived from an EMBL/GenBank/DDBJ whole genome shotgun (WGS) entry which is preliminary data.</text>
</comment>
<dbReference type="Proteomes" id="UP000295258">
    <property type="component" value="Unassembled WGS sequence"/>
</dbReference>
<dbReference type="CDD" id="cd14014">
    <property type="entry name" value="STKc_PknB_like"/>
    <property type="match status" value="1"/>
</dbReference>
<reference evidence="7 8" key="1">
    <citation type="submission" date="2019-03" db="EMBL/GenBank/DDBJ databases">
        <title>Draft genome sequences of novel Actinobacteria.</title>
        <authorList>
            <person name="Sahin N."/>
            <person name="Ay H."/>
            <person name="Saygin H."/>
        </authorList>
    </citation>
    <scope>NUCLEOTIDE SEQUENCE [LARGE SCALE GENOMIC DNA]</scope>
    <source>
        <strain evidence="7 8">KC310</strain>
    </source>
</reference>
<dbReference type="InterPro" id="IPR011009">
    <property type="entry name" value="Kinase-like_dom_sf"/>
</dbReference>
<evidence type="ECO:0000256" key="3">
    <source>
        <dbReference type="ARBA" id="ARBA00022777"/>
    </source>
</evidence>
<evidence type="ECO:0000256" key="5">
    <source>
        <dbReference type="SAM" id="MobiDB-lite"/>
    </source>
</evidence>
<protein>
    <submittedName>
        <fullName evidence="7">Serine/threonine protein kinase</fullName>
    </submittedName>
</protein>
<dbReference type="PRINTS" id="PR01217">
    <property type="entry name" value="PRICHEXTENSN"/>
</dbReference>
<feature type="compositionally biased region" description="Low complexity" evidence="5">
    <location>
        <begin position="397"/>
        <end position="427"/>
    </location>
</feature>
<dbReference type="RefSeq" id="WP_132591101.1">
    <property type="nucleotide sequence ID" value="NZ_SMKO01000002.1"/>
</dbReference>